<dbReference type="GO" id="GO:0005737">
    <property type="term" value="C:cytoplasm"/>
    <property type="evidence" value="ECO:0007669"/>
    <property type="project" value="UniProtKB-SubCell"/>
</dbReference>
<keyword evidence="1 2" id="KW-0963">Cytoplasm</keyword>
<evidence type="ECO:0000256" key="1">
    <source>
        <dbReference type="ARBA" id="ARBA00022490"/>
    </source>
</evidence>
<dbReference type="SUPFAM" id="SSF54427">
    <property type="entry name" value="NTF2-like"/>
    <property type="match status" value="1"/>
</dbReference>
<dbReference type="OrthoDB" id="6507044at2759"/>
<evidence type="ECO:0000313" key="4">
    <source>
        <dbReference type="EMBL" id="CDR93778.1"/>
    </source>
</evidence>
<evidence type="ECO:0000313" key="5">
    <source>
        <dbReference type="Proteomes" id="UP000033188"/>
    </source>
</evidence>
<dbReference type="GO" id="GO:0005635">
    <property type="term" value="C:nuclear envelope"/>
    <property type="evidence" value="ECO:0007669"/>
    <property type="project" value="UniProtKB-ARBA"/>
</dbReference>
<dbReference type="GeneID" id="24562319"/>
<dbReference type="VEuPathDB" id="PiroplasmaDB:BBBOND_0101070"/>
<protein>
    <recommendedName>
        <fullName evidence="2">Nuclear transport factor 2</fullName>
        <shortName evidence="2">NTF-2</shortName>
    </recommendedName>
</protein>
<dbReference type="OMA" id="QFVEYYY"/>
<dbReference type="FunFam" id="3.10.450.50:FF:000005">
    <property type="entry name" value="Nuclear transport factor 2"/>
    <property type="match status" value="1"/>
</dbReference>
<keyword evidence="2" id="KW-0539">Nucleus</keyword>
<dbReference type="GO" id="GO:0006606">
    <property type="term" value="P:protein import into nucleus"/>
    <property type="evidence" value="ECO:0007669"/>
    <property type="project" value="UniProtKB-ARBA"/>
</dbReference>
<comment type="function">
    <text evidence="2">Has a role in nuclear-cytoplasmic transport of proteins and mRNAs.</text>
</comment>
<dbReference type="Proteomes" id="UP000033188">
    <property type="component" value="Chromosome 1"/>
</dbReference>
<dbReference type="CDD" id="cd00780">
    <property type="entry name" value="NTF2"/>
    <property type="match status" value="1"/>
</dbReference>
<dbReference type="PANTHER" id="PTHR12612">
    <property type="entry name" value="NUCLEAR TRANSPORT FACTOR 2"/>
    <property type="match status" value="1"/>
</dbReference>
<dbReference type="Pfam" id="PF02136">
    <property type="entry name" value="NTF2"/>
    <property type="match status" value="1"/>
</dbReference>
<feature type="domain" description="NTF2" evidence="3">
    <location>
        <begin position="12"/>
        <end position="121"/>
    </location>
</feature>
<dbReference type="PROSITE" id="PS50177">
    <property type="entry name" value="NTF2_DOMAIN"/>
    <property type="match status" value="1"/>
</dbReference>
<sequence length="124" mass="14100">MATGMNPQYNEVGLQFVRMYYQLMETDRKSLANFYNEQSMMTFENSSHCGRDQIMEKLLNNPSSKYSILTCDCQPSPNNGVIAFTMGDVSLDNSPPMKFAHVVQLFPNGNSYFVLNDVFRLCIG</sequence>
<dbReference type="EMBL" id="LK391707">
    <property type="protein sequence ID" value="CDR93778.1"/>
    <property type="molecule type" value="Genomic_DNA"/>
</dbReference>
<dbReference type="Gene3D" id="3.10.450.50">
    <property type="match status" value="1"/>
</dbReference>
<reference evidence="5" key="1">
    <citation type="journal article" date="2014" name="Nucleic Acids Res.">
        <title>The evolutionary dynamics of variant antigen genes in Babesia reveal a history of genomic innovation underlying host-parasite interaction.</title>
        <authorList>
            <person name="Jackson A.P."/>
            <person name="Otto T.D."/>
            <person name="Darby A."/>
            <person name="Ramaprasad A."/>
            <person name="Xia D."/>
            <person name="Echaide I.E."/>
            <person name="Farber M."/>
            <person name="Gahlot S."/>
            <person name="Gamble J."/>
            <person name="Gupta D."/>
            <person name="Gupta Y."/>
            <person name="Jackson L."/>
            <person name="Malandrin L."/>
            <person name="Malas T.B."/>
            <person name="Moussa E."/>
            <person name="Nair M."/>
            <person name="Reid A.J."/>
            <person name="Sanders M."/>
            <person name="Sharma J."/>
            <person name="Tracey A."/>
            <person name="Quail M.A."/>
            <person name="Weir W."/>
            <person name="Wastling J.M."/>
            <person name="Hall N."/>
            <person name="Willadsen P."/>
            <person name="Lingelbach K."/>
            <person name="Shiels B."/>
            <person name="Tait A."/>
            <person name="Berriman M."/>
            <person name="Allred D.R."/>
            <person name="Pain A."/>
        </authorList>
    </citation>
    <scope>NUCLEOTIDE SEQUENCE [LARGE SCALE GENOMIC DNA]</scope>
    <source>
        <strain evidence="5">Bond</strain>
    </source>
</reference>
<dbReference type="GO" id="GO:0051028">
    <property type="term" value="P:mRNA transport"/>
    <property type="evidence" value="ECO:0007669"/>
    <property type="project" value="UniProtKB-UniRule"/>
</dbReference>
<dbReference type="InterPro" id="IPR002075">
    <property type="entry name" value="NTF2_dom"/>
</dbReference>
<dbReference type="InterPro" id="IPR018222">
    <property type="entry name" value="Nuclear_transport_factor_2_euk"/>
</dbReference>
<proteinExistence type="predicted"/>
<gene>
    <name evidence="4" type="ORF">BBBOND_0101070</name>
</gene>
<dbReference type="InterPro" id="IPR032710">
    <property type="entry name" value="NTF2-like_dom_sf"/>
</dbReference>
<keyword evidence="2" id="KW-0813">Transport</keyword>
<accession>A0A061CZD4</accession>
<organism evidence="4 5">
    <name type="scientific">Babesia bigemina</name>
    <dbReference type="NCBI Taxonomy" id="5866"/>
    <lineage>
        <taxon>Eukaryota</taxon>
        <taxon>Sar</taxon>
        <taxon>Alveolata</taxon>
        <taxon>Apicomplexa</taxon>
        <taxon>Aconoidasida</taxon>
        <taxon>Piroplasmida</taxon>
        <taxon>Babesiidae</taxon>
        <taxon>Babesia</taxon>
    </lineage>
</organism>
<keyword evidence="2" id="KW-0653">Protein transport</keyword>
<comment type="subcellular location">
    <subcellularLocation>
        <location evidence="2">Cytoplasm</location>
    </subcellularLocation>
    <subcellularLocation>
        <location evidence="2">Nucleus</location>
    </subcellularLocation>
</comment>
<dbReference type="KEGG" id="bbig:BBBOND_0101070"/>
<dbReference type="AlphaFoldDB" id="A0A061CZD4"/>
<dbReference type="RefSeq" id="XP_012765964.1">
    <property type="nucleotide sequence ID" value="XM_012910510.1"/>
</dbReference>
<dbReference type="STRING" id="5866.A0A061CZD4"/>
<evidence type="ECO:0000259" key="3">
    <source>
        <dbReference type="PROSITE" id="PS50177"/>
    </source>
</evidence>
<name>A0A061CZD4_BABBI</name>
<evidence type="ECO:0000256" key="2">
    <source>
        <dbReference type="RuleBase" id="RU369002"/>
    </source>
</evidence>
<dbReference type="InterPro" id="IPR045875">
    <property type="entry name" value="NTF2"/>
</dbReference>
<keyword evidence="5" id="KW-1185">Reference proteome</keyword>